<sequence length="391" mass="44519">MTMGSGQSTPSKTTRRRRRKRQQKGPLPPESKEIHRKKTEAAPIPAATFFSRMEQFQAPEMNYKSEHIDQVTEVPVIRTVSSVNFKQATYTGIYNVKVHYADHRECRIRGAEFLPNGSLLLCDTANQSLKLFSSTFQYLAHFILPGNPHELCLHSSNREGSDVYVTIPSDKTIMEFYVEDRVITPGRKLRTDAWCYGIAAYKQGLVVGVGTKLVFMDTDGNYLKALQFGRDGMSLFGTPFHIAVTHAHNLVISDSMKNYVTCITPDGQEIFRYKDIGIPHGLLVDKDENLYVCGNEKGAIDILHQVTVRGEKVKSLLSWRHVGFTPDTITFREKDKLLAVCGENDRIKTFRLDTRRSGKIYSNDVIMDAERAQTERSTKEVQEMMRRILDR</sequence>
<dbReference type="OrthoDB" id="6118092at2759"/>
<protein>
    <submittedName>
        <fullName evidence="2">Uncharacterized protein</fullName>
    </submittedName>
</protein>
<evidence type="ECO:0000256" key="1">
    <source>
        <dbReference type="SAM" id="MobiDB-lite"/>
    </source>
</evidence>
<keyword evidence="3" id="KW-1185">Reference proteome</keyword>
<feature type="compositionally biased region" description="Polar residues" evidence="1">
    <location>
        <begin position="1"/>
        <end position="11"/>
    </location>
</feature>
<feature type="compositionally biased region" description="Basic residues" evidence="1">
    <location>
        <begin position="13"/>
        <end position="23"/>
    </location>
</feature>
<evidence type="ECO:0000313" key="2">
    <source>
        <dbReference type="EMBL" id="KAH3824722.1"/>
    </source>
</evidence>
<dbReference type="Gene3D" id="2.120.10.30">
    <property type="entry name" value="TolB, C-terminal domain"/>
    <property type="match status" value="1"/>
</dbReference>
<organism evidence="2 3">
    <name type="scientific">Dreissena polymorpha</name>
    <name type="common">Zebra mussel</name>
    <name type="synonym">Mytilus polymorpha</name>
    <dbReference type="NCBI Taxonomy" id="45954"/>
    <lineage>
        <taxon>Eukaryota</taxon>
        <taxon>Metazoa</taxon>
        <taxon>Spiralia</taxon>
        <taxon>Lophotrochozoa</taxon>
        <taxon>Mollusca</taxon>
        <taxon>Bivalvia</taxon>
        <taxon>Autobranchia</taxon>
        <taxon>Heteroconchia</taxon>
        <taxon>Euheterodonta</taxon>
        <taxon>Imparidentia</taxon>
        <taxon>Neoheterodontei</taxon>
        <taxon>Myida</taxon>
        <taxon>Dreissenoidea</taxon>
        <taxon>Dreissenidae</taxon>
        <taxon>Dreissena</taxon>
    </lineage>
</organism>
<reference evidence="2" key="1">
    <citation type="journal article" date="2019" name="bioRxiv">
        <title>The Genome of the Zebra Mussel, Dreissena polymorpha: A Resource for Invasive Species Research.</title>
        <authorList>
            <person name="McCartney M.A."/>
            <person name="Auch B."/>
            <person name="Kono T."/>
            <person name="Mallez S."/>
            <person name="Zhang Y."/>
            <person name="Obille A."/>
            <person name="Becker A."/>
            <person name="Abrahante J.E."/>
            <person name="Garbe J."/>
            <person name="Badalamenti J.P."/>
            <person name="Herman A."/>
            <person name="Mangelson H."/>
            <person name="Liachko I."/>
            <person name="Sullivan S."/>
            <person name="Sone E.D."/>
            <person name="Koren S."/>
            <person name="Silverstein K.A.T."/>
            <person name="Beckman K.B."/>
            <person name="Gohl D.M."/>
        </authorList>
    </citation>
    <scope>NUCLEOTIDE SEQUENCE</scope>
    <source>
        <strain evidence="2">Duluth1</strain>
        <tissue evidence="2">Whole animal</tissue>
    </source>
</reference>
<dbReference type="SUPFAM" id="SSF101898">
    <property type="entry name" value="NHL repeat"/>
    <property type="match status" value="1"/>
</dbReference>
<evidence type="ECO:0000313" key="3">
    <source>
        <dbReference type="Proteomes" id="UP000828390"/>
    </source>
</evidence>
<accession>A0A9D4JY26</accession>
<dbReference type="EMBL" id="JAIWYP010000005">
    <property type="protein sequence ID" value="KAH3824722.1"/>
    <property type="molecule type" value="Genomic_DNA"/>
</dbReference>
<reference evidence="2" key="2">
    <citation type="submission" date="2020-11" db="EMBL/GenBank/DDBJ databases">
        <authorList>
            <person name="McCartney M.A."/>
            <person name="Auch B."/>
            <person name="Kono T."/>
            <person name="Mallez S."/>
            <person name="Becker A."/>
            <person name="Gohl D.M."/>
            <person name="Silverstein K.A.T."/>
            <person name="Koren S."/>
            <person name="Bechman K.B."/>
            <person name="Herman A."/>
            <person name="Abrahante J.E."/>
            <person name="Garbe J."/>
        </authorList>
    </citation>
    <scope>NUCLEOTIDE SEQUENCE</scope>
    <source>
        <strain evidence="2">Duluth1</strain>
        <tissue evidence="2">Whole animal</tissue>
    </source>
</reference>
<dbReference type="Proteomes" id="UP000828390">
    <property type="component" value="Unassembled WGS sequence"/>
</dbReference>
<dbReference type="AlphaFoldDB" id="A0A9D4JY26"/>
<comment type="caution">
    <text evidence="2">The sequence shown here is derived from an EMBL/GenBank/DDBJ whole genome shotgun (WGS) entry which is preliminary data.</text>
</comment>
<feature type="region of interest" description="Disordered" evidence="1">
    <location>
        <begin position="1"/>
        <end position="39"/>
    </location>
</feature>
<gene>
    <name evidence="2" type="ORF">DPMN_126575</name>
</gene>
<proteinExistence type="predicted"/>
<dbReference type="InterPro" id="IPR011042">
    <property type="entry name" value="6-blade_b-propeller_TolB-like"/>
</dbReference>
<name>A0A9D4JY26_DREPO</name>